<feature type="compositionally biased region" description="Gly residues" evidence="1">
    <location>
        <begin position="467"/>
        <end position="486"/>
    </location>
</feature>
<evidence type="ECO:0000256" key="2">
    <source>
        <dbReference type="SAM" id="Phobius"/>
    </source>
</evidence>
<feature type="domain" description="Ig-like" evidence="3">
    <location>
        <begin position="1"/>
        <end position="68"/>
    </location>
</feature>
<dbReference type="SMART" id="SM00409">
    <property type="entry name" value="IG"/>
    <property type="match status" value="2"/>
</dbReference>
<feature type="compositionally biased region" description="Low complexity" evidence="1">
    <location>
        <begin position="638"/>
        <end position="655"/>
    </location>
</feature>
<feature type="region of interest" description="Disordered" evidence="1">
    <location>
        <begin position="455"/>
        <end position="488"/>
    </location>
</feature>
<dbReference type="PANTHER" id="PTHR23278:SF32">
    <property type="entry name" value="NEUROMUSCULIN, ISOFORM E"/>
    <property type="match status" value="1"/>
</dbReference>
<reference evidence="4 5" key="1">
    <citation type="submission" date="2015-12" db="EMBL/GenBank/DDBJ databases">
        <title>The genome of Folsomia candida.</title>
        <authorList>
            <person name="Faddeeva A."/>
            <person name="Derks M.F."/>
            <person name="Anvar Y."/>
            <person name="Smit S."/>
            <person name="Van Straalen N."/>
            <person name="Roelofs D."/>
        </authorList>
    </citation>
    <scope>NUCLEOTIDE SEQUENCE [LARGE SCALE GENOMIC DNA]</scope>
    <source>
        <strain evidence="4 5">VU population</strain>
        <tissue evidence="4">Whole body</tissue>
    </source>
</reference>
<dbReference type="PANTHER" id="PTHR23278">
    <property type="entry name" value="SIDESTEP PROTEIN"/>
    <property type="match status" value="1"/>
</dbReference>
<feature type="region of interest" description="Disordered" evidence="1">
    <location>
        <begin position="626"/>
        <end position="667"/>
    </location>
</feature>
<comment type="caution">
    <text evidence="4">The sequence shown here is derived from an EMBL/GenBank/DDBJ whole genome shotgun (WGS) entry which is preliminary data.</text>
</comment>
<dbReference type="Proteomes" id="UP000198287">
    <property type="component" value="Unassembled WGS sequence"/>
</dbReference>
<dbReference type="Gene3D" id="2.60.40.10">
    <property type="entry name" value="Immunoglobulins"/>
    <property type="match status" value="3"/>
</dbReference>
<dbReference type="CDD" id="cd00096">
    <property type="entry name" value="Ig"/>
    <property type="match status" value="1"/>
</dbReference>
<dbReference type="PROSITE" id="PS50835">
    <property type="entry name" value="IG_LIKE"/>
    <property type="match status" value="3"/>
</dbReference>
<feature type="transmembrane region" description="Helical" evidence="2">
    <location>
        <begin position="594"/>
        <end position="615"/>
    </location>
</feature>
<feature type="region of interest" description="Disordered" evidence="1">
    <location>
        <begin position="351"/>
        <end position="425"/>
    </location>
</feature>
<dbReference type="InterPro" id="IPR013783">
    <property type="entry name" value="Ig-like_fold"/>
</dbReference>
<dbReference type="EMBL" id="LNIX01000002">
    <property type="protein sequence ID" value="OXA59385.1"/>
    <property type="molecule type" value="Genomic_DNA"/>
</dbReference>
<keyword evidence="2" id="KW-1133">Transmembrane helix</keyword>
<evidence type="ECO:0000313" key="5">
    <source>
        <dbReference type="Proteomes" id="UP000198287"/>
    </source>
</evidence>
<dbReference type="InterPro" id="IPR003599">
    <property type="entry name" value="Ig_sub"/>
</dbReference>
<feature type="domain" description="Ig-like" evidence="3">
    <location>
        <begin position="269"/>
        <end position="360"/>
    </location>
</feature>
<evidence type="ECO:0000259" key="3">
    <source>
        <dbReference type="PROSITE" id="PS50835"/>
    </source>
</evidence>
<feature type="compositionally biased region" description="Polar residues" evidence="1">
    <location>
        <begin position="406"/>
        <end position="415"/>
    </location>
</feature>
<dbReference type="STRING" id="158441.A0A226EP07"/>
<accession>A0A226EP07</accession>
<dbReference type="InterPro" id="IPR036179">
    <property type="entry name" value="Ig-like_dom_sf"/>
</dbReference>
<proteinExistence type="predicted"/>
<gene>
    <name evidence="4" type="ORF">Fcan01_05827</name>
</gene>
<evidence type="ECO:0000256" key="1">
    <source>
        <dbReference type="SAM" id="MobiDB-lite"/>
    </source>
</evidence>
<name>A0A226EP07_FOLCA</name>
<organism evidence="4 5">
    <name type="scientific">Folsomia candida</name>
    <name type="common">Springtail</name>
    <dbReference type="NCBI Taxonomy" id="158441"/>
    <lineage>
        <taxon>Eukaryota</taxon>
        <taxon>Metazoa</taxon>
        <taxon>Ecdysozoa</taxon>
        <taxon>Arthropoda</taxon>
        <taxon>Hexapoda</taxon>
        <taxon>Collembola</taxon>
        <taxon>Entomobryomorpha</taxon>
        <taxon>Isotomoidea</taxon>
        <taxon>Isotomidae</taxon>
        <taxon>Proisotominae</taxon>
        <taxon>Folsomia</taxon>
    </lineage>
</organism>
<feature type="compositionally biased region" description="Polar residues" evidence="1">
    <location>
        <begin position="371"/>
        <end position="382"/>
    </location>
</feature>
<dbReference type="Pfam" id="PF13927">
    <property type="entry name" value="Ig_3"/>
    <property type="match status" value="1"/>
</dbReference>
<feature type="compositionally biased region" description="Low complexity" evidence="1">
    <location>
        <begin position="361"/>
        <end position="370"/>
    </location>
</feature>
<keyword evidence="2" id="KW-0812">Transmembrane</keyword>
<evidence type="ECO:0000313" key="4">
    <source>
        <dbReference type="EMBL" id="OXA59385.1"/>
    </source>
</evidence>
<feature type="domain" description="Ig-like" evidence="3">
    <location>
        <begin position="173"/>
        <end position="264"/>
    </location>
</feature>
<dbReference type="InterPro" id="IPR007110">
    <property type="entry name" value="Ig-like_dom"/>
</dbReference>
<dbReference type="AlphaFoldDB" id="A0A226EP07"/>
<sequence>MLMEGKPLPEVKWFKNGVMIDSTYEFVGSNYAVNELRISNLGSSHSADLLTCQASNNNESRALSHNVNLDVYLGVKEVDLEVPDEMTAGNEYLIRCKSVGAYPEIKIEFWKMQKRLGPTYQARSEADNVTTHNFLFKPEILDDEETISCRAENPRLNEKPMVARKTMRIKYTPVAILRFGQNKTNEFTEGETCLMECHVRSSPPIFSLSWFHGKNELVNDETTGIRLTGMTLILTYLKTNSGGKYFCQASNVIGKGRSNPLTIELNIAPKCVSAEVMSIPLAIGESHKLSCNILAWPPDLNFYWTLSNRSNDTVPILPMVVGNHTQGAIEVIPLEDFDEYIFPITRAESDSTSRVKDSVSDSDVAVDGNSQAKNFTTGSSFPDKTGRNGTGLSLTDTEKSEGGSDGNPTKASTSNHYHHHHRGQATDNYLRMWRKSEEVQEKELKLLDEKEDGLKGRPDVLIHSRGGKSGPASRGGVGGGGGGGESLYGIWKPPEDNLDNIHHEAILSYTIKHIGDYGLVKCWARNSFGKQLSPCSFHIIPSRTEANQDEAEGDRRGNESLTRTFQTGRDVKPMLDQPRESGILVPTKLPMTSGITLTVLLIFIVGLSLLALMLAKRRRQLRRIIRTNKKQEQAEHGPPYSSPSSSSSSPTTTFSAKNPPPTPLHSLSVRSSAIEKCASTSFLHSHEAEEHPICTIGKDLSLNNFYALKDDGCSSVDGASYYDLTSEATTFTVISNQNNFPPPPTSIISTTASTSHGYGSIEEDEDEEVVRRHNAF</sequence>
<protein>
    <submittedName>
        <fullName evidence="4">Cell adhesion molecule 2</fullName>
    </submittedName>
</protein>
<dbReference type="OrthoDB" id="8825892at2759"/>
<dbReference type="SUPFAM" id="SSF48726">
    <property type="entry name" value="Immunoglobulin"/>
    <property type="match status" value="4"/>
</dbReference>
<keyword evidence="5" id="KW-1185">Reference proteome</keyword>
<keyword evidence="2" id="KW-0472">Membrane</keyword>
<feature type="region of interest" description="Disordered" evidence="1">
    <location>
        <begin position="546"/>
        <end position="567"/>
    </location>
</feature>